<evidence type="ECO:0000313" key="3">
    <source>
        <dbReference type="EMBL" id="GFC64454.1"/>
    </source>
</evidence>
<reference evidence="3" key="1">
    <citation type="journal article" date="2019" name="Sci. Rep.">
        <title>Draft genome of Tanacetum cinerariifolium, the natural source of mosquito coil.</title>
        <authorList>
            <person name="Yamashiro T."/>
            <person name="Shiraishi A."/>
            <person name="Satake H."/>
            <person name="Nakayama K."/>
        </authorList>
    </citation>
    <scope>NUCLEOTIDE SEQUENCE</scope>
</reference>
<feature type="non-terminal residue" evidence="3">
    <location>
        <position position="1"/>
    </location>
</feature>
<feature type="coiled-coil region" evidence="1">
    <location>
        <begin position="107"/>
        <end position="137"/>
    </location>
</feature>
<feature type="region of interest" description="Disordered" evidence="2">
    <location>
        <begin position="1"/>
        <end position="22"/>
    </location>
</feature>
<comment type="caution">
    <text evidence="3">The sequence shown here is derived from an EMBL/GenBank/DDBJ whole genome shotgun (WGS) entry which is preliminary data.</text>
</comment>
<feature type="compositionally biased region" description="Basic and acidic residues" evidence="2">
    <location>
        <begin position="1"/>
        <end position="21"/>
    </location>
</feature>
<dbReference type="EMBL" id="BKCJ011002379">
    <property type="protein sequence ID" value="GFC64454.1"/>
    <property type="molecule type" value="Genomic_DNA"/>
</dbReference>
<dbReference type="AlphaFoldDB" id="A0A699Q6F3"/>
<evidence type="ECO:0000256" key="2">
    <source>
        <dbReference type="SAM" id="MobiDB-lite"/>
    </source>
</evidence>
<sequence>AVALMEDKENEKKAEEAKVAGDDQVQGRQAEIYKINIDHASKVLSMQEDEPEVKEVVDVVTTAKLITEVVTTASESVILLVQLLLLLSHKLDYFKGMSYDDIRLIFEAKFNSNIAFLLKSKEQLEEEENRAIQSINETPAQKAAKRRKLNEEVEDLKQYLEIVPDEDDDVYTEATSLARKFPVVDYKIINLNNKPH</sequence>
<keyword evidence="1" id="KW-0175">Coiled coil</keyword>
<evidence type="ECO:0000256" key="1">
    <source>
        <dbReference type="SAM" id="Coils"/>
    </source>
</evidence>
<gene>
    <name evidence="3" type="ORF">Tci_836424</name>
</gene>
<proteinExistence type="predicted"/>
<accession>A0A699Q6F3</accession>
<name>A0A699Q6F3_TANCI</name>
<organism evidence="3">
    <name type="scientific">Tanacetum cinerariifolium</name>
    <name type="common">Dalmatian daisy</name>
    <name type="synonym">Chrysanthemum cinerariifolium</name>
    <dbReference type="NCBI Taxonomy" id="118510"/>
    <lineage>
        <taxon>Eukaryota</taxon>
        <taxon>Viridiplantae</taxon>
        <taxon>Streptophyta</taxon>
        <taxon>Embryophyta</taxon>
        <taxon>Tracheophyta</taxon>
        <taxon>Spermatophyta</taxon>
        <taxon>Magnoliopsida</taxon>
        <taxon>eudicotyledons</taxon>
        <taxon>Gunneridae</taxon>
        <taxon>Pentapetalae</taxon>
        <taxon>asterids</taxon>
        <taxon>campanulids</taxon>
        <taxon>Asterales</taxon>
        <taxon>Asteraceae</taxon>
        <taxon>Asteroideae</taxon>
        <taxon>Anthemideae</taxon>
        <taxon>Anthemidinae</taxon>
        <taxon>Tanacetum</taxon>
    </lineage>
</organism>
<protein>
    <submittedName>
        <fullName evidence="3">Uncharacterized protein</fullName>
    </submittedName>
</protein>